<dbReference type="PANTHER" id="PTHR43441:SF2">
    <property type="entry name" value="FAMILY ACETYLTRANSFERASE, PUTATIVE (AFU_ORTHOLOGUE AFUA_7G00850)-RELATED"/>
    <property type="match status" value="1"/>
</dbReference>
<keyword evidence="3" id="KW-1185">Reference proteome</keyword>
<dbReference type="GO" id="GO:1990189">
    <property type="term" value="F:protein N-terminal-serine acetyltransferase activity"/>
    <property type="evidence" value="ECO:0007669"/>
    <property type="project" value="TreeGrafter"/>
</dbReference>
<organism evidence="2 3">
    <name type="scientific">Echinimonas agarilytica</name>
    <dbReference type="NCBI Taxonomy" id="1215918"/>
    <lineage>
        <taxon>Bacteria</taxon>
        <taxon>Pseudomonadati</taxon>
        <taxon>Pseudomonadota</taxon>
        <taxon>Gammaproteobacteria</taxon>
        <taxon>Alteromonadales</taxon>
        <taxon>Echinimonadaceae</taxon>
        <taxon>Echinimonas</taxon>
    </lineage>
</organism>
<comment type="caution">
    <text evidence="2">The sequence shown here is derived from an EMBL/GenBank/DDBJ whole genome shotgun (WGS) entry which is preliminary data.</text>
</comment>
<sequence>MIYQDDSIRIVPLALRHQRMYVDLYTDTQTMAHIGKVSSSSTSQRAFQTLILASQQIPVTRHHFAVEQCATSHAVGLATLYQCKHDPNAAEYGIMLKREAHGNGTARIVTQQVALHAFDTIGFKIIGVVINPENRASVALARRVGYQPLSHPLHISQSDCNWALTRAQL</sequence>
<dbReference type="SUPFAM" id="SSF55729">
    <property type="entry name" value="Acyl-CoA N-acyltransferases (Nat)"/>
    <property type="match status" value="1"/>
</dbReference>
<dbReference type="InterPro" id="IPR016181">
    <property type="entry name" value="Acyl_CoA_acyltransferase"/>
</dbReference>
<dbReference type="InterPro" id="IPR051908">
    <property type="entry name" value="Ribosomal_N-acetyltransferase"/>
</dbReference>
<gene>
    <name evidence="2" type="ORF">NAF29_15160</name>
</gene>
<accession>A0AA42B8X9</accession>
<dbReference type="AlphaFoldDB" id="A0AA42B8X9"/>
<dbReference type="RefSeq" id="WP_251262469.1">
    <property type="nucleotide sequence ID" value="NZ_JAMQGP010000008.1"/>
</dbReference>
<name>A0AA42B8X9_9GAMM</name>
<reference evidence="2 3" key="1">
    <citation type="journal article" date="2013" name="Antonie Van Leeuwenhoek">
        <title>Echinimonas agarilytica gen. nov., sp. nov., a new gammaproteobacterium isolated from the sea urchin Strongylocentrotus intermedius.</title>
        <authorList>
            <person name="Nedashkovskaya O.I."/>
            <person name="Stenkova A.M."/>
            <person name="Zhukova N.V."/>
            <person name="Van Trappen S."/>
            <person name="Lee J.S."/>
            <person name="Kim S.B."/>
        </authorList>
    </citation>
    <scope>NUCLEOTIDE SEQUENCE [LARGE SCALE GENOMIC DNA]</scope>
    <source>
        <strain evidence="2 3">KMM 6351</strain>
    </source>
</reference>
<evidence type="ECO:0000313" key="2">
    <source>
        <dbReference type="EMBL" id="MCM2680993.1"/>
    </source>
</evidence>
<feature type="domain" description="N-acetyltransferase" evidence="1">
    <location>
        <begin position="9"/>
        <end position="147"/>
    </location>
</feature>
<dbReference type="Pfam" id="PF13302">
    <property type="entry name" value="Acetyltransf_3"/>
    <property type="match status" value="1"/>
</dbReference>
<dbReference type="Gene3D" id="3.40.630.30">
    <property type="match status" value="1"/>
</dbReference>
<evidence type="ECO:0000313" key="3">
    <source>
        <dbReference type="Proteomes" id="UP001165393"/>
    </source>
</evidence>
<proteinExistence type="predicted"/>
<dbReference type="EMBL" id="JAMQGP010000008">
    <property type="protein sequence ID" value="MCM2680993.1"/>
    <property type="molecule type" value="Genomic_DNA"/>
</dbReference>
<dbReference type="Proteomes" id="UP001165393">
    <property type="component" value="Unassembled WGS sequence"/>
</dbReference>
<dbReference type="PANTHER" id="PTHR43441">
    <property type="entry name" value="RIBOSOMAL-PROTEIN-SERINE ACETYLTRANSFERASE"/>
    <property type="match status" value="1"/>
</dbReference>
<protein>
    <submittedName>
        <fullName evidence="2">GNAT family N-acetyltransferase</fullName>
    </submittedName>
</protein>
<evidence type="ECO:0000259" key="1">
    <source>
        <dbReference type="Pfam" id="PF13302"/>
    </source>
</evidence>
<dbReference type="GO" id="GO:0008999">
    <property type="term" value="F:protein-N-terminal-alanine acetyltransferase activity"/>
    <property type="evidence" value="ECO:0007669"/>
    <property type="project" value="TreeGrafter"/>
</dbReference>
<dbReference type="InterPro" id="IPR000182">
    <property type="entry name" value="GNAT_dom"/>
</dbReference>